<dbReference type="EMBL" id="JABBYC010000080">
    <property type="protein sequence ID" value="MBL0888773.1"/>
    <property type="molecule type" value="Genomic_DNA"/>
</dbReference>
<gene>
    <name evidence="6" type="ORF">HGK34_21260</name>
</gene>
<evidence type="ECO:0000256" key="3">
    <source>
        <dbReference type="ARBA" id="ARBA00023163"/>
    </source>
</evidence>
<dbReference type="InterPro" id="IPR028082">
    <property type="entry name" value="Peripla_BP_I"/>
</dbReference>
<dbReference type="Proteomes" id="UP000675409">
    <property type="component" value="Unassembled WGS sequence"/>
</dbReference>
<feature type="region of interest" description="Disordered" evidence="4">
    <location>
        <begin position="1"/>
        <end position="41"/>
    </location>
</feature>
<name>A0ABS1LRH6_9MICO</name>
<feature type="compositionally biased region" description="Basic and acidic residues" evidence="4">
    <location>
        <begin position="8"/>
        <end position="21"/>
    </location>
</feature>
<comment type="caution">
    <text evidence="6">The sequence shown here is derived from an EMBL/GenBank/DDBJ whole genome shotgun (WGS) entry which is preliminary data.</text>
</comment>
<reference evidence="6 7" key="1">
    <citation type="journal article" date="2021" name="Arch. Microbiol.">
        <title>Myceligenerans indicum sp. nov., an actinobacterium isolated from mangrove sediment of Sundarbans, India.</title>
        <authorList>
            <person name="Asha K."/>
            <person name="Bhadury P."/>
        </authorList>
    </citation>
    <scope>NUCLEOTIDE SEQUENCE [LARGE SCALE GENOMIC DNA]</scope>
    <source>
        <strain evidence="6 7">I2</strain>
    </source>
</reference>
<dbReference type="Pfam" id="PF13377">
    <property type="entry name" value="Peripla_BP_3"/>
    <property type="match status" value="1"/>
</dbReference>
<evidence type="ECO:0000256" key="4">
    <source>
        <dbReference type="SAM" id="MobiDB-lite"/>
    </source>
</evidence>
<proteinExistence type="predicted"/>
<evidence type="ECO:0000259" key="5">
    <source>
        <dbReference type="PROSITE" id="PS50932"/>
    </source>
</evidence>
<dbReference type="PANTHER" id="PTHR30146:SF155">
    <property type="entry name" value="ALANINE RACEMASE"/>
    <property type="match status" value="1"/>
</dbReference>
<keyword evidence="1" id="KW-0805">Transcription regulation</keyword>
<dbReference type="InterPro" id="IPR000843">
    <property type="entry name" value="HTH_LacI"/>
</dbReference>
<dbReference type="Gene3D" id="3.40.50.2300">
    <property type="match status" value="2"/>
</dbReference>
<evidence type="ECO:0000256" key="1">
    <source>
        <dbReference type="ARBA" id="ARBA00023015"/>
    </source>
</evidence>
<dbReference type="PANTHER" id="PTHR30146">
    <property type="entry name" value="LACI-RELATED TRANSCRIPTIONAL REPRESSOR"/>
    <property type="match status" value="1"/>
</dbReference>
<sequence>MVTTARPNHHEDPDNQPRKDAAPASPRGGRPRGAGGRRRPTIVDVARAAGVSTAVVSYALNGRRGVADTTRERVLRVADELGWRPATAARSLRAGPGTAALVAVHDGAAGSRVASPLDLVTAASEVLDEGGVTLAVHTASTVDHAAHLMRRWWAERRYAAFVVTGLRSDDARLAALRHLPAPAVMVGCPPPSAPATWCSVTLDDTAAFAQVGEFLADLGHRRVAMLTGADGLLATRRRAAALGGALASEGIDFHAASGHGVDRAAAAVGTLLSSASRPTAVVTDDDVTAGVVLDVARRLEVAVPWELSVVAGADAPACRLTTPSLTAVPYPVERLGQAVGQALLEALGDGGADGDRSSRSTTLSTGGLVVRGSTAPPEPRSRPHGNEGFLND</sequence>
<evidence type="ECO:0000256" key="2">
    <source>
        <dbReference type="ARBA" id="ARBA00023125"/>
    </source>
</evidence>
<dbReference type="SUPFAM" id="SSF53822">
    <property type="entry name" value="Periplasmic binding protein-like I"/>
    <property type="match status" value="1"/>
</dbReference>
<protein>
    <submittedName>
        <fullName evidence="6">LacI family transcriptional regulator</fullName>
    </submittedName>
</protein>
<feature type="domain" description="HTH lacI-type" evidence="5">
    <location>
        <begin position="40"/>
        <end position="94"/>
    </location>
</feature>
<keyword evidence="2" id="KW-0238">DNA-binding</keyword>
<organism evidence="6 7">
    <name type="scientific">Myceligenerans indicum</name>
    <dbReference type="NCBI Taxonomy" id="2593663"/>
    <lineage>
        <taxon>Bacteria</taxon>
        <taxon>Bacillati</taxon>
        <taxon>Actinomycetota</taxon>
        <taxon>Actinomycetes</taxon>
        <taxon>Micrococcales</taxon>
        <taxon>Promicromonosporaceae</taxon>
        <taxon>Myceligenerans</taxon>
    </lineage>
</organism>
<dbReference type="Gene3D" id="1.10.260.40">
    <property type="entry name" value="lambda repressor-like DNA-binding domains"/>
    <property type="match status" value="1"/>
</dbReference>
<feature type="region of interest" description="Disordered" evidence="4">
    <location>
        <begin position="349"/>
        <end position="392"/>
    </location>
</feature>
<dbReference type="SMART" id="SM00354">
    <property type="entry name" value="HTH_LACI"/>
    <property type="match status" value="1"/>
</dbReference>
<dbReference type="CDD" id="cd01392">
    <property type="entry name" value="HTH_LacI"/>
    <property type="match status" value="1"/>
</dbReference>
<evidence type="ECO:0000313" key="7">
    <source>
        <dbReference type="Proteomes" id="UP000675409"/>
    </source>
</evidence>
<dbReference type="InterPro" id="IPR046335">
    <property type="entry name" value="LacI/GalR-like_sensor"/>
</dbReference>
<dbReference type="Pfam" id="PF00356">
    <property type="entry name" value="LacI"/>
    <property type="match status" value="1"/>
</dbReference>
<feature type="compositionally biased region" description="Low complexity" evidence="4">
    <location>
        <begin position="359"/>
        <end position="368"/>
    </location>
</feature>
<keyword evidence="3" id="KW-0804">Transcription</keyword>
<dbReference type="SUPFAM" id="SSF47413">
    <property type="entry name" value="lambda repressor-like DNA-binding domains"/>
    <property type="match status" value="1"/>
</dbReference>
<dbReference type="InterPro" id="IPR010982">
    <property type="entry name" value="Lambda_DNA-bd_dom_sf"/>
</dbReference>
<dbReference type="PROSITE" id="PS50932">
    <property type="entry name" value="HTH_LACI_2"/>
    <property type="match status" value="1"/>
</dbReference>
<accession>A0ABS1LRH6</accession>
<evidence type="ECO:0000313" key="6">
    <source>
        <dbReference type="EMBL" id="MBL0888773.1"/>
    </source>
</evidence>
<keyword evidence="7" id="KW-1185">Reference proteome</keyword>